<dbReference type="InterPro" id="IPR029787">
    <property type="entry name" value="Nucleotide_cyclase"/>
</dbReference>
<keyword evidence="1" id="KW-0812">Transmembrane</keyword>
<gene>
    <name evidence="3" type="ORF">HNQ65_000361</name>
</gene>
<dbReference type="SMART" id="SM00044">
    <property type="entry name" value="CYCc"/>
    <property type="match status" value="1"/>
</dbReference>
<dbReference type="GO" id="GO:0004016">
    <property type="term" value="F:adenylate cyclase activity"/>
    <property type="evidence" value="ECO:0007669"/>
    <property type="project" value="UniProtKB-EC"/>
</dbReference>
<dbReference type="InterPro" id="IPR007890">
    <property type="entry name" value="CHASE2"/>
</dbReference>
<protein>
    <submittedName>
        <fullName evidence="3">Adenylate cyclase</fullName>
        <ecNumber evidence="3">4.6.1.1</ecNumber>
    </submittedName>
</protein>
<dbReference type="Proteomes" id="UP000590740">
    <property type="component" value="Unassembled WGS sequence"/>
</dbReference>
<organism evidence="3 4">
    <name type="scientific">Prosthecobacter vanneervenii</name>
    <dbReference type="NCBI Taxonomy" id="48466"/>
    <lineage>
        <taxon>Bacteria</taxon>
        <taxon>Pseudomonadati</taxon>
        <taxon>Verrucomicrobiota</taxon>
        <taxon>Verrucomicrobiia</taxon>
        <taxon>Verrucomicrobiales</taxon>
        <taxon>Verrucomicrobiaceae</taxon>
        <taxon>Prosthecobacter</taxon>
    </lineage>
</organism>
<sequence length="723" mass="79962">MSRRKKNRSLRFEMLLLPLVLFLALSFSGTRLGQDLENLTLDWRFQLRAWSDPPAAPQVLVVGIDEDALEKLGRWPWQRSVHAQLMKLLDSRPPSAVAFDLLFTEASSDPAQDQEFGDALALSPVSITAAMAQKLENTKPYESDLAANTKAISNIEGDQRLIIGEDTGLMPVGIIGESSHAGFVNSPPGPDGVRRQIPLIVRCGTHVFPSLVLQALLSHEGVETDAVSVILGSSIQVKGTRKTWSIPVDAAGQMTINYRHPRTFKVFPYAGLLGQLAAHQGGEWPAEFPPVKGQILFIGQTADGLSDLGPTPHGPQTALVLTHANAISNILTGDYIQQPEHLKLIGIWILIAFFTILPVRFGPIWLAVLVPTLFVGAYVYFAFHLFRLESMHLPVAWPVLGFLLVEGGSILHRLIIELRAKSRITSMFGTFLAPQVVKQLIASGEEPKLGGEQAEITAFFSDIAGFSSFSEKLSPERLVTLMNDYLSEMTDILHDNGGTLDKFIGDAIVGMFGAPLYFEGHAHSACTAALQMQKRQLELRRKWKHEGGWPDIVHQMQTRIGLNSGLAVIGNMGSRRRFNYTMMGDTVNLAARSESGAKSYGVYTMVTGETKTLSEKHQDDITFRFLDRIVVKGRSQPAEVYELVCFTQDLTPEIEECLSIFDKGIAAYQAQKWDAARALFERSARREMHKDSNPSLVMIERCDAMKLDPPPADWDGVYVMKTK</sequence>
<dbReference type="PANTHER" id="PTHR43081">
    <property type="entry name" value="ADENYLATE CYCLASE, TERMINAL-DIFFERENTIATION SPECIFIC-RELATED"/>
    <property type="match status" value="1"/>
</dbReference>
<dbReference type="CDD" id="cd07302">
    <property type="entry name" value="CHD"/>
    <property type="match status" value="1"/>
</dbReference>
<name>A0A7W7Y7E6_9BACT</name>
<dbReference type="Gene3D" id="3.30.70.1230">
    <property type="entry name" value="Nucleotide cyclase"/>
    <property type="match status" value="1"/>
</dbReference>
<dbReference type="InterPro" id="IPR050697">
    <property type="entry name" value="Adenylyl/Guanylyl_Cyclase_3/4"/>
</dbReference>
<dbReference type="Pfam" id="PF05226">
    <property type="entry name" value="CHASE2"/>
    <property type="match status" value="1"/>
</dbReference>
<accession>A0A7W7Y7E6</accession>
<dbReference type="Pfam" id="PF00211">
    <property type="entry name" value="Guanylate_cyc"/>
    <property type="match status" value="1"/>
</dbReference>
<dbReference type="AlphaFoldDB" id="A0A7W7Y7E6"/>
<dbReference type="SUPFAM" id="SSF55073">
    <property type="entry name" value="Nucleotide cyclase"/>
    <property type="match status" value="1"/>
</dbReference>
<dbReference type="EMBL" id="JACHIG010000001">
    <property type="protein sequence ID" value="MBB5030807.1"/>
    <property type="molecule type" value="Genomic_DNA"/>
</dbReference>
<feature type="domain" description="Guanylate cyclase" evidence="2">
    <location>
        <begin position="457"/>
        <end position="594"/>
    </location>
</feature>
<dbReference type="RefSeq" id="WP_184337761.1">
    <property type="nucleotide sequence ID" value="NZ_JACHIG010000001.1"/>
</dbReference>
<comment type="caution">
    <text evidence="3">The sequence shown here is derived from an EMBL/GenBank/DDBJ whole genome shotgun (WGS) entry which is preliminary data.</text>
</comment>
<dbReference type="EC" id="4.6.1.1" evidence="3"/>
<proteinExistence type="predicted"/>
<dbReference type="PANTHER" id="PTHR43081:SF1">
    <property type="entry name" value="ADENYLATE CYCLASE, TERMINAL-DIFFERENTIATION SPECIFIC"/>
    <property type="match status" value="1"/>
</dbReference>
<evidence type="ECO:0000313" key="4">
    <source>
        <dbReference type="Proteomes" id="UP000590740"/>
    </source>
</evidence>
<evidence type="ECO:0000313" key="3">
    <source>
        <dbReference type="EMBL" id="MBB5030807.1"/>
    </source>
</evidence>
<keyword evidence="3" id="KW-0456">Lyase</keyword>
<dbReference type="SMART" id="SM01080">
    <property type="entry name" value="CHASE2"/>
    <property type="match status" value="1"/>
</dbReference>
<dbReference type="PROSITE" id="PS50125">
    <property type="entry name" value="GUANYLATE_CYCLASE_2"/>
    <property type="match status" value="1"/>
</dbReference>
<evidence type="ECO:0000256" key="1">
    <source>
        <dbReference type="SAM" id="Phobius"/>
    </source>
</evidence>
<evidence type="ECO:0000259" key="2">
    <source>
        <dbReference type="PROSITE" id="PS50125"/>
    </source>
</evidence>
<dbReference type="GO" id="GO:0006171">
    <property type="term" value="P:cAMP biosynthetic process"/>
    <property type="evidence" value="ECO:0007669"/>
    <property type="project" value="TreeGrafter"/>
</dbReference>
<dbReference type="GO" id="GO:0035556">
    <property type="term" value="P:intracellular signal transduction"/>
    <property type="evidence" value="ECO:0007669"/>
    <property type="project" value="InterPro"/>
</dbReference>
<keyword evidence="1" id="KW-1133">Transmembrane helix</keyword>
<feature type="transmembrane region" description="Helical" evidence="1">
    <location>
        <begin position="395"/>
        <end position="416"/>
    </location>
</feature>
<keyword evidence="4" id="KW-1185">Reference proteome</keyword>
<dbReference type="InterPro" id="IPR001054">
    <property type="entry name" value="A/G_cyclase"/>
</dbReference>
<keyword evidence="1" id="KW-0472">Membrane</keyword>
<feature type="transmembrane region" description="Helical" evidence="1">
    <location>
        <begin position="364"/>
        <end position="383"/>
    </location>
</feature>
<reference evidence="3 4" key="1">
    <citation type="submission" date="2020-08" db="EMBL/GenBank/DDBJ databases">
        <title>Genomic Encyclopedia of Type Strains, Phase IV (KMG-IV): sequencing the most valuable type-strain genomes for metagenomic binning, comparative biology and taxonomic classification.</title>
        <authorList>
            <person name="Goeker M."/>
        </authorList>
    </citation>
    <scope>NUCLEOTIDE SEQUENCE [LARGE SCALE GENOMIC DNA]</scope>
    <source>
        <strain evidence="3 4">DSM 12252</strain>
    </source>
</reference>